<dbReference type="InterPro" id="IPR001996">
    <property type="entry name" value="PTS_IIB_1"/>
</dbReference>
<keyword evidence="6 15" id="KW-0808">Transferase</keyword>
<dbReference type="PROSITE" id="PS51098">
    <property type="entry name" value="PTS_EIIB_TYPE_1"/>
    <property type="match status" value="1"/>
</dbReference>
<dbReference type="Proteomes" id="UP000249886">
    <property type="component" value="Unassembled WGS sequence"/>
</dbReference>
<gene>
    <name evidence="15" type="primary">bglP</name>
    <name evidence="15" type="ORF">NCTC10254_00286</name>
</gene>
<dbReference type="GO" id="GO:0009401">
    <property type="term" value="P:phosphoenolpyruvate-dependent sugar phosphotransferase system"/>
    <property type="evidence" value="ECO:0007669"/>
    <property type="project" value="UniProtKB-KW"/>
</dbReference>
<dbReference type="Gene3D" id="2.70.70.10">
    <property type="entry name" value="Glucose Permease (Domain IIA)"/>
    <property type="match status" value="1"/>
</dbReference>
<dbReference type="PROSITE" id="PS00371">
    <property type="entry name" value="PTS_EIIA_TYPE_1_HIS"/>
    <property type="match status" value="1"/>
</dbReference>
<dbReference type="InterPro" id="IPR011055">
    <property type="entry name" value="Dup_hybrid_motif"/>
</dbReference>
<feature type="domain" description="PTS EIIB type-1" evidence="14">
    <location>
        <begin position="191"/>
        <end position="273"/>
    </location>
</feature>
<proteinExistence type="predicted"/>
<evidence type="ECO:0000256" key="8">
    <source>
        <dbReference type="ARBA" id="ARBA00022692"/>
    </source>
</evidence>
<evidence type="ECO:0000259" key="13">
    <source>
        <dbReference type="PROSITE" id="PS51093"/>
    </source>
</evidence>
<dbReference type="GeneID" id="84573263"/>
<keyword evidence="10" id="KW-1133">Transmembrane helix</keyword>
<dbReference type="PANTHER" id="PTHR45008">
    <property type="entry name" value="PTS SYSTEM GLUCOSE-SPECIFIC EIIA COMPONENT"/>
    <property type="match status" value="1"/>
</dbReference>
<evidence type="ECO:0000256" key="11">
    <source>
        <dbReference type="ARBA" id="ARBA00023136"/>
    </source>
</evidence>
<evidence type="ECO:0000256" key="9">
    <source>
        <dbReference type="ARBA" id="ARBA00022777"/>
    </source>
</evidence>
<dbReference type="Gene3D" id="3.30.1360.60">
    <property type="entry name" value="Glucose permease domain IIB"/>
    <property type="match status" value="1"/>
</dbReference>
<keyword evidence="9" id="KW-0418">Kinase</keyword>
<keyword evidence="4" id="KW-1003">Cell membrane</keyword>
<dbReference type="RefSeq" id="WP_005524156.1">
    <property type="nucleotide sequence ID" value="NZ_CP050134.2"/>
</dbReference>
<dbReference type="SUPFAM" id="SSF55604">
    <property type="entry name" value="Glucose permease domain IIB"/>
    <property type="match status" value="1"/>
</dbReference>
<keyword evidence="7" id="KW-0598">Phosphotransferase system</keyword>
<dbReference type="Pfam" id="PF00367">
    <property type="entry name" value="PTS_EIIB"/>
    <property type="match status" value="1"/>
</dbReference>
<evidence type="ECO:0000256" key="5">
    <source>
        <dbReference type="ARBA" id="ARBA00022597"/>
    </source>
</evidence>
<keyword evidence="3" id="KW-0813">Transport</keyword>
<evidence type="ECO:0000259" key="14">
    <source>
        <dbReference type="PROSITE" id="PS51098"/>
    </source>
</evidence>
<sequence length="273" mass="28604">MTSSTTPTTVEVVAPIAGTIIDITDVPDPVLSKKSVGDGFGISAPPGGTVVSPVTGTVIMVAKTLHAVGFKTESGLQFLVHLGIDTVELEGKPFTLTIAKGDEVKAGQNIGTMDVEAIKEGGKDTTTVVTVTNTAKKLDHIDVDEGPAEAGDKVAVAYVKAEPPVLQAAPTPKELTPAENPNRPAELTGYDALAWDIIDNIGGKENVRSVTYCITRVRFYLKDTTKAETDIITNLNGVRDVVQAGGQYQVVVGPEVEEVYNAVMSQLGEVSSS</sequence>
<dbReference type="NCBIfam" id="TIGR00830">
    <property type="entry name" value="PTBA"/>
    <property type="match status" value="1"/>
</dbReference>
<accession>A0A8B4GRX3</accession>
<evidence type="ECO:0000256" key="6">
    <source>
        <dbReference type="ARBA" id="ARBA00022679"/>
    </source>
</evidence>
<reference evidence="15 16" key="1">
    <citation type="submission" date="2018-06" db="EMBL/GenBank/DDBJ databases">
        <authorList>
            <consortium name="Pathogen Informatics"/>
            <person name="Doyle S."/>
        </authorList>
    </citation>
    <scope>NUCLEOTIDE SEQUENCE [LARGE SCALE GENOMIC DNA]</scope>
    <source>
        <strain evidence="15 16">NCTC10254</strain>
    </source>
</reference>
<dbReference type="SUPFAM" id="SSF51261">
    <property type="entry name" value="Duplicated hybrid motif"/>
    <property type="match status" value="1"/>
</dbReference>
<evidence type="ECO:0000256" key="10">
    <source>
        <dbReference type="ARBA" id="ARBA00022989"/>
    </source>
</evidence>
<evidence type="ECO:0000313" key="15">
    <source>
        <dbReference type="EMBL" id="SPW23922.1"/>
    </source>
</evidence>
<dbReference type="InterPro" id="IPR050890">
    <property type="entry name" value="PTS_EIIA_component"/>
</dbReference>
<organism evidence="15 16">
    <name type="scientific">Corynebacterium matruchotii</name>
    <dbReference type="NCBI Taxonomy" id="43768"/>
    <lineage>
        <taxon>Bacteria</taxon>
        <taxon>Bacillati</taxon>
        <taxon>Actinomycetota</taxon>
        <taxon>Actinomycetes</taxon>
        <taxon>Mycobacteriales</taxon>
        <taxon>Corynebacteriaceae</taxon>
        <taxon>Corynebacterium</taxon>
    </lineage>
</organism>
<dbReference type="CDD" id="cd00212">
    <property type="entry name" value="PTS_IIB_glc"/>
    <property type="match status" value="1"/>
</dbReference>
<dbReference type="InterPro" id="IPR018113">
    <property type="entry name" value="PTrfase_EIIB_Cys"/>
</dbReference>
<dbReference type="PROSITE" id="PS51093">
    <property type="entry name" value="PTS_EIIA_TYPE_1"/>
    <property type="match status" value="1"/>
</dbReference>
<evidence type="ECO:0000256" key="1">
    <source>
        <dbReference type="ARBA" id="ARBA00004496"/>
    </source>
</evidence>
<keyword evidence="11" id="KW-0472">Membrane</keyword>
<dbReference type="InterPro" id="IPR036878">
    <property type="entry name" value="Glu_permease_IIB"/>
</dbReference>
<dbReference type="PANTHER" id="PTHR45008:SF1">
    <property type="entry name" value="PTS SYSTEM GLUCOSE-SPECIFIC EIIA COMPONENT"/>
    <property type="match status" value="1"/>
</dbReference>
<dbReference type="FunFam" id="3.30.1360.60:FF:000001">
    <property type="entry name" value="PTS system glucose-specific IIBC component PtsG"/>
    <property type="match status" value="1"/>
</dbReference>
<evidence type="ECO:0000256" key="12">
    <source>
        <dbReference type="PROSITE-ProRule" id="PRU00421"/>
    </source>
</evidence>
<evidence type="ECO:0000256" key="4">
    <source>
        <dbReference type="ARBA" id="ARBA00022475"/>
    </source>
</evidence>
<dbReference type="Pfam" id="PF00358">
    <property type="entry name" value="PTS_EIIA_1"/>
    <property type="match status" value="1"/>
</dbReference>
<keyword evidence="5" id="KW-0762">Sugar transport</keyword>
<dbReference type="GO" id="GO:0008982">
    <property type="term" value="F:protein-N(PI)-phosphohistidine-sugar phosphotransferase activity"/>
    <property type="evidence" value="ECO:0007669"/>
    <property type="project" value="InterPro"/>
</dbReference>
<dbReference type="InterPro" id="IPR001127">
    <property type="entry name" value="PTS_EIIA_1_perm"/>
</dbReference>
<comment type="caution">
    <text evidence="15">The sequence shown here is derived from an EMBL/GenBank/DDBJ whole genome shotgun (WGS) entry which is preliminary data.</text>
</comment>
<evidence type="ECO:0000256" key="7">
    <source>
        <dbReference type="ARBA" id="ARBA00022683"/>
    </source>
</evidence>
<dbReference type="GO" id="GO:0005737">
    <property type="term" value="C:cytoplasm"/>
    <property type="evidence" value="ECO:0007669"/>
    <property type="project" value="UniProtKB-SubCell"/>
</dbReference>
<comment type="subcellular location">
    <subcellularLocation>
        <location evidence="2">Cell membrane</location>
        <topology evidence="2">Multi-pass membrane protein</topology>
    </subcellularLocation>
    <subcellularLocation>
        <location evidence="1">Cytoplasm</location>
    </subcellularLocation>
</comment>
<dbReference type="GO" id="GO:0016301">
    <property type="term" value="F:kinase activity"/>
    <property type="evidence" value="ECO:0007669"/>
    <property type="project" value="UniProtKB-KW"/>
</dbReference>
<evidence type="ECO:0000313" key="16">
    <source>
        <dbReference type="Proteomes" id="UP000249886"/>
    </source>
</evidence>
<feature type="active site" description="Phosphocysteine intermediate; for EIIB activity" evidence="12">
    <location>
        <position position="213"/>
    </location>
</feature>
<dbReference type="GO" id="GO:0005886">
    <property type="term" value="C:plasma membrane"/>
    <property type="evidence" value="ECO:0007669"/>
    <property type="project" value="UniProtKB-SubCell"/>
</dbReference>
<evidence type="ECO:0000256" key="2">
    <source>
        <dbReference type="ARBA" id="ARBA00004651"/>
    </source>
</evidence>
<keyword evidence="8" id="KW-0812">Transmembrane</keyword>
<dbReference type="PROSITE" id="PS01035">
    <property type="entry name" value="PTS_EIIB_TYPE_1_CYS"/>
    <property type="match status" value="1"/>
</dbReference>
<dbReference type="AlphaFoldDB" id="A0A8B4GRX3"/>
<evidence type="ECO:0000256" key="3">
    <source>
        <dbReference type="ARBA" id="ARBA00022448"/>
    </source>
</evidence>
<name>A0A8B4GRX3_9CORY</name>
<feature type="domain" description="PTS EIIA type-1" evidence="13">
    <location>
        <begin position="28"/>
        <end position="133"/>
    </location>
</feature>
<protein>
    <submittedName>
        <fullName evidence="15">Beta-glucoside specific PTS system component</fullName>
        <ecNumber evidence="15">2.7.1.-</ecNumber>
    </submittedName>
</protein>
<dbReference type="EC" id="2.7.1.-" evidence="15"/>
<dbReference type="EMBL" id="UARK01000001">
    <property type="protein sequence ID" value="SPW23922.1"/>
    <property type="molecule type" value="Genomic_DNA"/>
</dbReference>